<dbReference type="PANTHER" id="PTHR43537:SF5">
    <property type="entry name" value="UXU OPERON TRANSCRIPTIONAL REGULATOR"/>
    <property type="match status" value="1"/>
</dbReference>
<reference evidence="5 6" key="2">
    <citation type="submission" date="2009-02" db="EMBL/GenBank/DDBJ databases">
        <title>Draft genome sequence of Blautia hydrogenotrophica DSM 10507 (Ruminococcus hydrogenotrophicus DSM 10507).</title>
        <authorList>
            <person name="Sudarsanam P."/>
            <person name="Ley R."/>
            <person name="Guruge J."/>
            <person name="Turnbaugh P.J."/>
            <person name="Mahowald M."/>
            <person name="Liep D."/>
            <person name="Gordon J."/>
        </authorList>
    </citation>
    <scope>NUCLEOTIDE SEQUENCE [LARGE SCALE GENOMIC DNA]</scope>
    <source>
        <strain evidence="6">DSM 10507 / JCM 14656 / S5a33</strain>
    </source>
</reference>
<feature type="domain" description="HTH gntR-type" evidence="4">
    <location>
        <begin position="22"/>
        <end position="90"/>
    </location>
</feature>
<dbReference type="PRINTS" id="PR00035">
    <property type="entry name" value="HTHGNTR"/>
</dbReference>
<proteinExistence type="predicted"/>
<dbReference type="PANTHER" id="PTHR43537">
    <property type="entry name" value="TRANSCRIPTIONAL REGULATOR, GNTR FAMILY"/>
    <property type="match status" value="1"/>
</dbReference>
<dbReference type="PROSITE" id="PS50949">
    <property type="entry name" value="HTH_GNTR"/>
    <property type="match status" value="1"/>
</dbReference>
<sequence length="243" mass="28166">MHKETYKTTYKIGGFRVAIQKQNITDQVVLFLKEQIENGIWLPGEKIDSENKLTKELEVSRASVRYAIQQLIAVGILESHQGKGTFVRAIPAKAIAGKLNTLYQENKDMEDILEFRQIIETESCKIAARNITPEILKSMEENLYVMKKDMHKTDEFVKNDLSFHKSISLATGNKMIIRSVELISEGTEQLQRQFNTDYLVKEAIFYHSKILECLKQRDGIVAAEYMRRHLNVMIDEYYRLKGK</sequence>
<protein>
    <recommendedName>
        <fullName evidence="4">HTH gntR-type domain-containing protein</fullName>
    </recommendedName>
</protein>
<dbReference type="InterPro" id="IPR008920">
    <property type="entry name" value="TF_FadR/GntR_C"/>
</dbReference>
<dbReference type="InterPro" id="IPR011711">
    <property type="entry name" value="GntR_C"/>
</dbReference>
<keyword evidence="2" id="KW-0238">DNA-binding</keyword>
<gene>
    <name evidence="5" type="ORF">RUMHYD_03422</name>
</gene>
<dbReference type="Gene3D" id="1.10.10.10">
    <property type="entry name" value="Winged helix-like DNA-binding domain superfamily/Winged helix DNA-binding domain"/>
    <property type="match status" value="1"/>
</dbReference>
<dbReference type="SUPFAM" id="SSF48008">
    <property type="entry name" value="GntR ligand-binding domain-like"/>
    <property type="match status" value="1"/>
</dbReference>
<evidence type="ECO:0000313" key="5">
    <source>
        <dbReference type="EMBL" id="EEG47715.1"/>
    </source>
</evidence>
<dbReference type="Pfam" id="PF00392">
    <property type="entry name" value="GntR"/>
    <property type="match status" value="1"/>
</dbReference>
<dbReference type="GO" id="GO:0003700">
    <property type="term" value="F:DNA-binding transcription factor activity"/>
    <property type="evidence" value="ECO:0007669"/>
    <property type="project" value="InterPro"/>
</dbReference>
<evidence type="ECO:0000256" key="1">
    <source>
        <dbReference type="ARBA" id="ARBA00023015"/>
    </source>
</evidence>
<evidence type="ECO:0000313" key="6">
    <source>
        <dbReference type="Proteomes" id="UP000003100"/>
    </source>
</evidence>
<evidence type="ECO:0000259" key="4">
    <source>
        <dbReference type="PROSITE" id="PS50949"/>
    </source>
</evidence>
<dbReference type="HOGENOM" id="CLU_017584_9_1_9"/>
<dbReference type="EMBL" id="ACBZ01000180">
    <property type="protein sequence ID" value="EEG47715.1"/>
    <property type="molecule type" value="Genomic_DNA"/>
</dbReference>
<dbReference type="PATRIC" id="fig|476272.21.peg.97"/>
<dbReference type="InterPro" id="IPR000524">
    <property type="entry name" value="Tscrpt_reg_HTH_GntR"/>
</dbReference>
<dbReference type="Pfam" id="PF07729">
    <property type="entry name" value="FCD"/>
    <property type="match status" value="1"/>
</dbReference>
<reference evidence="5 6" key="1">
    <citation type="submission" date="2009-01" db="EMBL/GenBank/DDBJ databases">
        <authorList>
            <person name="Fulton L."/>
            <person name="Clifton S."/>
            <person name="Fulton B."/>
            <person name="Xu J."/>
            <person name="Minx P."/>
            <person name="Pepin K.H."/>
            <person name="Johnson M."/>
            <person name="Bhonagiri V."/>
            <person name="Nash W.E."/>
            <person name="Mardis E.R."/>
            <person name="Wilson R.K."/>
        </authorList>
    </citation>
    <scope>NUCLEOTIDE SEQUENCE [LARGE SCALE GENOMIC DNA]</scope>
    <source>
        <strain evidence="6">DSM 10507 / JCM 14656 / S5a33</strain>
    </source>
</reference>
<dbReference type="InterPro" id="IPR036388">
    <property type="entry name" value="WH-like_DNA-bd_sf"/>
</dbReference>
<accession>C0CRA8</accession>
<dbReference type="GO" id="GO:0003677">
    <property type="term" value="F:DNA binding"/>
    <property type="evidence" value="ECO:0007669"/>
    <property type="project" value="UniProtKB-KW"/>
</dbReference>
<keyword evidence="6" id="KW-1185">Reference proteome</keyword>
<dbReference type="InterPro" id="IPR036390">
    <property type="entry name" value="WH_DNA-bd_sf"/>
</dbReference>
<evidence type="ECO:0000256" key="2">
    <source>
        <dbReference type="ARBA" id="ARBA00023125"/>
    </source>
</evidence>
<dbReference type="Proteomes" id="UP000003100">
    <property type="component" value="Unassembled WGS sequence"/>
</dbReference>
<dbReference type="AlphaFoldDB" id="C0CRA8"/>
<dbReference type="SUPFAM" id="SSF46785">
    <property type="entry name" value="Winged helix' DNA-binding domain"/>
    <property type="match status" value="1"/>
</dbReference>
<dbReference type="Gene3D" id="1.20.120.530">
    <property type="entry name" value="GntR ligand-binding domain-like"/>
    <property type="match status" value="1"/>
</dbReference>
<organism evidence="5 6">
    <name type="scientific">Blautia hydrogenotrophica (strain DSM 10507 / JCM 14656 / S5a33)</name>
    <name type="common">Ruminococcus hydrogenotrophicus</name>
    <dbReference type="NCBI Taxonomy" id="476272"/>
    <lineage>
        <taxon>Bacteria</taxon>
        <taxon>Bacillati</taxon>
        <taxon>Bacillota</taxon>
        <taxon>Clostridia</taxon>
        <taxon>Lachnospirales</taxon>
        <taxon>Lachnospiraceae</taxon>
        <taxon>Blautia</taxon>
    </lineage>
</organism>
<dbReference type="CDD" id="cd07377">
    <property type="entry name" value="WHTH_GntR"/>
    <property type="match status" value="1"/>
</dbReference>
<dbReference type="SMART" id="SM00345">
    <property type="entry name" value="HTH_GNTR"/>
    <property type="match status" value="1"/>
</dbReference>
<dbReference type="eggNOG" id="COG2186">
    <property type="taxonomic scope" value="Bacteria"/>
</dbReference>
<keyword evidence="1" id="KW-0805">Transcription regulation</keyword>
<evidence type="ECO:0000256" key="3">
    <source>
        <dbReference type="ARBA" id="ARBA00023163"/>
    </source>
</evidence>
<keyword evidence="3" id="KW-0804">Transcription</keyword>
<dbReference type="SMART" id="SM00895">
    <property type="entry name" value="FCD"/>
    <property type="match status" value="1"/>
</dbReference>
<name>C0CRA8_BLAHS</name>